<keyword evidence="2" id="KW-1185">Reference proteome</keyword>
<accession>A0A1M6IR28</accession>
<dbReference type="Proteomes" id="UP000184192">
    <property type="component" value="Unassembled WGS sequence"/>
</dbReference>
<protein>
    <submittedName>
        <fullName evidence="1">Uncharacterized protein</fullName>
    </submittedName>
</protein>
<proteinExistence type="predicted"/>
<evidence type="ECO:0000313" key="2">
    <source>
        <dbReference type="Proteomes" id="UP000184192"/>
    </source>
</evidence>
<sequence length="203" mass="23263">MKDNLLKTGYVMVSRALLMDVYGKRGAASSEEEALLRVLTFVNYRDVVTLYNGVQITCARGESIISFAGWADILGWTRTHARRFFEHCFVEGTMEKVPGACPSHIRVSNYDAWTGSPTGKKQSGERPVDKALQQFIGKYSEVTHLPVENKGQIAKIWKKLSTRERELALMHIEDYYYSLNNVQYCLRAAHYLEYKSFDNDFIN</sequence>
<dbReference type="EMBL" id="FQZN01000024">
    <property type="protein sequence ID" value="SHJ36873.1"/>
    <property type="molecule type" value="Genomic_DNA"/>
</dbReference>
<evidence type="ECO:0000313" key="1">
    <source>
        <dbReference type="EMBL" id="SHJ36873.1"/>
    </source>
</evidence>
<name>A0A1M6IR28_9BACE</name>
<organism evidence="1 2">
    <name type="scientific">Bacteroides stercorirosoris</name>
    <dbReference type="NCBI Taxonomy" id="871324"/>
    <lineage>
        <taxon>Bacteria</taxon>
        <taxon>Pseudomonadati</taxon>
        <taxon>Bacteroidota</taxon>
        <taxon>Bacteroidia</taxon>
        <taxon>Bacteroidales</taxon>
        <taxon>Bacteroidaceae</taxon>
        <taxon>Bacteroides</taxon>
    </lineage>
</organism>
<dbReference type="RefSeq" id="WP_025831169.1">
    <property type="nucleotide sequence ID" value="NZ_FQZN01000024.1"/>
</dbReference>
<dbReference type="eggNOG" id="ENOG5030IFQ">
    <property type="taxonomic scope" value="Bacteria"/>
</dbReference>
<dbReference type="GeneID" id="92713620"/>
<dbReference type="AlphaFoldDB" id="A0A1M6IR28"/>
<reference evidence="2" key="1">
    <citation type="submission" date="2016-11" db="EMBL/GenBank/DDBJ databases">
        <authorList>
            <person name="Varghese N."/>
            <person name="Submissions S."/>
        </authorList>
    </citation>
    <scope>NUCLEOTIDE SEQUENCE [LARGE SCALE GENOMIC DNA]</scope>
    <source>
        <strain evidence="2">DSM 26884</strain>
    </source>
</reference>
<gene>
    <name evidence="1" type="ORF">SAMN05444350_12475</name>
</gene>